<dbReference type="Proteomes" id="UP001165275">
    <property type="component" value="Unassembled WGS sequence"/>
</dbReference>
<evidence type="ECO:0000256" key="1">
    <source>
        <dbReference type="ARBA" id="ARBA00023125"/>
    </source>
</evidence>
<accession>A0ABT0K9V6</accession>
<dbReference type="PROSITE" id="PS51755">
    <property type="entry name" value="OMPR_PHOB"/>
    <property type="match status" value="1"/>
</dbReference>
<keyword evidence="1 2" id="KW-0238">DNA-binding</keyword>
<gene>
    <name evidence="4" type="ORF">KAJ71_07160</name>
</gene>
<feature type="domain" description="OmpR/PhoB-type" evidence="3">
    <location>
        <begin position="7"/>
        <end position="103"/>
    </location>
</feature>
<evidence type="ECO:0000256" key="2">
    <source>
        <dbReference type="PROSITE-ProRule" id="PRU01091"/>
    </source>
</evidence>
<name>A0ABT0K9V6_9GAMM</name>
<evidence type="ECO:0000313" key="5">
    <source>
        <dbReference type="Proteomes" id="UP001165275"/>
    </source>
</evidence>
<dbReference type="RefSeq" id="WP_248945084.1">
    <property type="nucleotide sequence ID" value="NZ_CBCSGY010000005.1"/>
</dbReference>
<proteinExistence type="predicted"/>
<feature type="DNA-binding region" description="OmpR/PhoB-type" evidence="2">
    <location>
        <begin position="7"/>
        <end position="103"/>
    </location>
</feature>
<dbReference type="InterPro" id="IPR036388">
    <property type="entry name" value="WH-like_DNA-bd_sf"/>
</dbReference>
<sequence>MQNINGISCYKFSGYTLYPNIHLEKSGEIIPLPPKELRVLTCLVEGAGRIISKDDLLNYAWGFSGVSDESLTRCIYALRRYLGDKGVNKSICTIYSRGYYFSSPVKICANEDDDDSARYEEGGIMFHDESRVLDVNLDCDRFFNKKLQNDVYSIEDMKGIVDDYLYVYILRDSLSHYRTISMIQIQAKEILLSDPLNVDVLAMLGIILSLGNNEYRYSIYLLQAKILAPNNLTVNYYLACLAYLSKDYFSAYDILQKKVATSLAIPKFNWLLKLVKKKFNSDRFSAVDSFSDLNKMAVIERSYLHQNGANGQVNKSILGNIKTLRNVEKSKSIIVRKLKCVGIFFL</sequence>
<keyword evidence="5" id="KW-1185">Reference proteome</keyword>
<dbReference type="SUPFAM" id="SSF46894">
    <property type="entry name" value="C-terminal effector domain of the bipartite response regulators"/>
    <property type="match status" value="1"/>
</dbReference>
<comment type="caution">
    <text evidence="4">The sequence shown here is derived from an EMBL/GenBank/DDBJ whole genome shotgun (WGS) entry which is preliminary data.</text>
</comment>
<organism evidence="4 5">
    <name type="scientific">Serratia silvae</name>
    <dbReference type="NCBI Taxonomy" id="2824122"/>
    <lineage>
        <taxon>Bacteria</taxon>
        <taxon>Pseudomonadati</taxon>
        <taxon>Pseudomonadota</taxon>
        <taxon>Gammaproteobacteria</taxon>
        <taxon>Enterobacterales</taxon>
        <taxon>Yersiniaceae</taxon>
        <taxon>Serratia</taxon>
    </lineage>
</organism>
<dbReference type="SMART" id="SM00862">
    <property type="entry name" value="Trans_reg_C"/>
    <property type="match status" value="1"/>
</dbReference>
<dbReference type="EMBL" id="JAGQDC010000004">
    <property type="protein sequence ID" value="MCL1028803.1"/>
    <property type="molecule type" value="Genomic_DNA"/>
</dbReference>
<dbReference type="CDD" id="cd00383">
    <property type="entry name" value="trans_reg_C"/>
    <property type="match status" value="1"/>
</dbReference>
<dbReference type="Gene3D" id="1.10.10.10">
    <property type="entry name" value="Winged helix-like DNA-binding domain superfamily/Winged helix DNA-binding domain"/>
    <property type="match status" value="1"/>
</dbReference>
<evidence type="ECO:0000313" key="4">
    <source>
        <dbReference type="EMBL" id="MCL1028803.1"/>
    </source>
</evidence>
<protein>
    <submittedName>
        <fullName evidence="4">Transcriptional regulator</fullName>
    </submittedName>
</protein>
<dbReference type="InterPro" id="IPR016032">
    <property type="entry name" value="Sig_transdc_resp-reg_C-effctor"/>
</dbReference>
<reference evidence="4" key="1">
    <citation type="submission" date="2021-04" db="EMBL/GenBank/DDBJ databases">
        <title>Genome sequence of Serratia sp. arafor3.</title>
        <authorList>
            <person name="Besaury L."/>
        </authorList>
    </citation>
    <scope>NUCLEOTIDE SEQUENCE</scope>
    <source>
        <strain evidence="4">Arafor3</strain>
    </source>
</reference>
<evidence type="ECO:0000259" key="3">
    <source>
        <dbReference type="PROSITE" id="PS51755"/>
    </source>
</evidence>
<dbReference type="InterPro" id="IPR001867">
    <property type="entry name" value="OmpR/PhoB-type_DNA-bd"/>
</dbReference>
<dbReference type="Pfam" id="PF00486">
    <property type="entry name" value="Trans_reg_C"/>
    <property type="match status" value="1"/>
</dbReference>